<name>A0A8H7T9B4_9HELO</name>
<evidence type="ECO:0000256" key="4">
    <source>
        <dbReference type="ARBA" id="ARBA00023004"/>
    </source>
</evidence>
<dbReference type="InterPro" id="IPR002401">
    <property type="entry name" value="Cyt_P450_E_grp-I"/>
</dbReference>
<dbReference type="Pfam" id="PF00067">
    <property type="entry name" value="p450"/>
    <property type="match status" value="1"/>
</dbReference>
<dbReference type="PANTHER" id="PTHR24296">
    <property type="entry name" value="CYTOCHROME P450"/>
    <property type="match status" value="1"/>
</dbReference>
<dbReference type="GO" id="GO:0004497">
    <property type="term" value="F:monooxygenase activity"/>
    <property type="evidence" value="ECO:0007669"/>
    <property type="project" value="UniProtKB-KW"/>
</dbReference>
<dbReference type="PRINTS" id="PR00385">
    <property type="entry name" value="P450"/>
</dbReference>
<dbReference type="Proteomes" id="UP000664132">
    <property type="component" value="Unassembled WGS sequence"/>
</dbReference>
<reference evidence="7" key="1">
    <citation type="submission" date="2021-02" db="EMBL/GenBank/DDBJ databases">
        <title>Genome sequence Cadophora malorum strain M34.</title>
        <authorList>
            <person name="Stefanovic E."/>
            <person name="Vu D."/>
            <person name="Scully C."/>
            <person name="Dijksterhuis J."/>
            <person name="Roader J."/>
            <person name="Houbraken J."/>
        </authorList>
    </citation>
    <scope>NUCLEOTIDE SEQUENCE</scope>
    <source>
        <strain evidence="7">M34</strain>
    </source>
</reference>
<evidence type="ECO:0000256" key="5">
    <source>
        <dbReference type="PIRSR" id="PIRSR602401-1"/>
    </source>
</evidence>
<organism evidence="7 8">
    <name type="scientific">Cadophora malorum</name>
    <dbReference type="NCBI Taxonomy" id="108018"/>
    <lineage>
        <taxon>Eukaryota</taxon>
        <taxon>Fungi</taxon>
        <taxon>Dikarya</taxon>
        <taxon>Ascomycota</taxon>
        <taxon>Pezizomycotina</taxon>
        <taxon>Leotiomycetes</taxon>
        <taxon>Helotiales</taxon>
        <taxon>Ploettnerulaceae</taxon>
        <taxon>Cadophora</taxon>
    </lineage>
</organism>
<sequence>MHASTLFVFLSFVLSAAYFLFRTPTIRRHGVALQRPPNTLPLVGNGILFLQARHKLFSWFVKCERQFGFETFQISVPSLPPGVVINDPKNLEYVFKNEGIFAKGDFFKRRSWDLFGNGIINADGELWKVQRKAGLQFLNNANLKVLTDVALPAYINEIVKSLQEDGQGSVVDLEEVLHELTTQLMGRMAYDMEIHNSDPFSKAFDYASGATGQRFQNPLWQISEIFLGDKFRDSIAQVKAFGSMIVANAIQTRKNKTTETESALDLMSGSLINSLLDSIEDQDMVADAALNYLSAGRDTTAQALTWTFYLLMRNPSKAEAVRREVMQVAELDPSFKLGTSSKGSAQELNTAALRPTTLPYITAVFYEALRLYPPVPFELKQCEQATTLPDGTHLPKNSILVWCTWAMNRSSLIWGEDSEEFKPERWLADGVLISKTAFEYPVFNGGPRTCLGKTMAVSVAVQAIATLQAKFDFQLTDEKERISKNSLTLPMEGGLPCRVKMRED</sequence>
<keyword evidence="4 5" id="KW-0408">Iron</keyword>
<dbReference type="PRINTS" id="PR00463">
    <property type="entry name" value="EP450I"/>
</dbReference>
<dbReference type="AlphaFoldDB" id="A0A8H7T9B4"/>
<keyword evidence="2 5" id="KW-0479">Metal-binding</keyword>
<accession>A0A8H7T9B4</accession>
<evidence type="ECO:0000313" key="8">
    <source>
        <dbReference type="Proteomes" id="UP000664132"/>
    </source>
</evidence>
<dbReference type="EMBL" id="JAFJYH010000159">
    <property type="protein sequence ID" value="KAG4417300.1"/>
    <property type="molecule type" value="Genomic_DNA"/>
</dbReference>
<dbReference type="InterPro" id="IPR036396">
    <property type="entry name" value="Cyt_P450_sf"/>
</dbReference>
<dbReference type="OrthoDB" id="1470350at2759"/>
<protein>
    <recommendedName>
        <fullName evidence="9">Cytochrome P450</fullName>
    </recommendedName>
</protein>
<dbReference type="Gene3D" id="1.10.630.10">
    <property type="entry name" value="Cytochrome P450"/>
    <property type="match status" value="1"/>
</dbReference>
<keyword evidence="6" id="KW-0503">Monooxygenase</keyword>
<dbReference type="InterPro" id="IPR017972">
    <property type="entry name" value="Cyt_P450_CS"/>
</dbReference>
<keyword evidence="3 6" id="KW-0560">Oxidoreductase</keyword>
<dbReference type="GO" id="GO:0006629">
    <property type="term" value="P:lipid metabolic process"/>
    <property type="evidence" value="ECO:0007669"/>
    <property type="project" value="UniProtKB-ARBA"/>
</dbReference>
<gene>
    <name evidence="7" type="ORF">IFR04_009590</name>
</gene>
<evidence type="ECO:0000313" key="7">
    <source>
        <dbReference type="EMBL" id="KAG4417300.1"/>
    </source>
</evidence>
<evidence type="ECO:0000256" key="2">
    <source>
        <dbReference type="ARBA" id="ARBA00022723"/>
    </source>
</evidence>
<proteinExistence type="inferred from homology"/>
<dbReference type="GO" id="GO:0020037">
    <property type="term" value="F:heme binding"/>
    <property type="evidence" value="ECO:0007669"/>
    <property type="project" value="InterPro"/>
</dbReference>
<feature type="binding site" description="axial binding residue" evidence="5">
    <location>
        <position position="450"/>
    </location>
    <ligand>
        <name>heme</name>
        <dbReference type="ChEBI" id="CHEBI:30413"/>
    </ligand>
    <ligandPart>
        <name>Fe</name>
        <dbReference type="ChEBI" id="CHEBI:18248"/>
    </ligandPart>
</feature>
<dbReference type="GO" id="GO:0016705">
    <property type="term" value="F:oxidoreductase activity, acting on paired donors, with incorporation or reduction of molecular oxygen"/>
    <property type="evidence" value="ECO:0007669"/>
    <property type="project" value="InterPro"/>
</dbReference>
<evidence type="ECO:0000256" key="1">
    <source>
        <dbReference type="ARBA" id="ARBA00010617"/>
    </source>
</evidence>
<evidence type="ECO:0000256" key="6">
    <source>
        <dbReference type="RuleBase" id="RU000461"/>
    </source>
</evidence>
<evidence type="ECO:0000256" key="3">
    <source>
        <dbReference type="ARBA" id="ARBA00023002"/>
    </source>
</evidence>
<comment type="similarity">
    <text evidence="1 6">Belongs to the cytochrome P450 family.</text>
</comment>
<evidence type="ECO:0008006" key="9">
    <source>
        <dbReference type="Google" id="ProtNLM"/>
    </source>
</evidence>
<comment type="cofactor">
    <cofactor evidence="5">
        <name>heme</name>
        <dbReference type="ChEBI" id="CHEBI:30413"/>
    </cofactor>
</comment>
<dbReference type="SUPFAM" id="SSF48264">
    <property type="entry name" value="Cytochrome P450"/>
    <property type="match status" value="1"/>
</dbReference>
<dbReference type="PROSITE" id="PS00086">
    <property type="entry name" value="CYTOCHROME_P450"/>
    <property type="match status" value="1"/>
</dbReference>
<keyword evidence="8" id="KW-1185">Reference proteome</keyword>
<comment type="caution">
    <text evidence="7">The sequence shown here is derived from an EMBL/GenBank/DDBJ whole genome shotgun (WGS) entry which is preliminary data.</text>
</comment>
<dbReference type="GO" id="GO:0005506">
    <property type="term" value="F:iron ion binding"/>
    <property type="evidence" value="ECO:0007669"/>
    <property type="project" value="InterPro"/>
</dbReference>
<keyword evidence="5 6" id="KW-0349">Heme</keyword>
<dbReference type="InterPro" id="IPR001128">
    <property type="entry name" value="Cyt_P450"/>
</dbReference>